<keyword evidence="4 8" id="KW-1133">Transmembrane helix</keyword>
<dbReference type="Proteomes" id="UP001320898">
    <property type="component" value="Unassembled WGS sequence"/>
</dbReference>
<gene>
    <name evidence="10" type="ORF">MUB46_09750</name>
</gene>
<keyword evidence="3 8" id="KW-0812">Transmembrane</keyword>
<dbReference type="InterPro" id="IPR002123">
    <property type="entry name" value="Plipid/glycerol_acylTrfase"/>
</dbReference>
<keyword evidence="11" id="KW-1185">Reference proteome</keyword>
<dbReference type="RefSeq" id="WP_261615714.1">
    <property type="nucleotide sequence ID" value="NZ_JALIDZ010000004.1"/>
</dbReference>
<dbReference type="EMBL" id="JALIDZ010000004">
    <property type="protein sequence ID" value="MCT8972139.1"/>
    <property type="molecule type" value="Genomic_DNA"/>
</dbReference>
<proteinExistence type="predicted"/>
<dbReference type="AlphaFoldDB" id="A0AAW5R0K9"/>
<dbReference type="CDD" id="cd07989">
    <property type="entry name" value="LPLAT_AGPAT-like"/>
    <property type="match status" value="1"/>
</dbReference>
<feature type="transmembrane region" description="Helical" evidence="8">
    <location>
        <begin position="6"/>
        <end position="30"/>
    </location>
</feature>
<evidence type="ECO:0000256" key="3">
    <source>
        <dbReference type="ARBA" id="ARBA00022692"/>
    </source>
</evidence>
<comment type="subcellular location">
    <subcellularLocation>
        <location evidence="1">Membrane</location>
    </subcellularLocation>
</comment>
<evidence type="ECO:0000256" key="8">
    <source>
        <dbReference type="SAM" id="Phobius"/>
    </source>
</evidence>
<sequence>MGTVRAIFILLVLAVVTPPLMLIQFVLVALKSGAARRVPVAYHRLVCFLLGVRVRQEGALSEQRPLLVAANHVSWLDISVFGSIAPLSFIAKSEVAGWPVFGWLARLQRTVFVDRNRRAHTHHVNNAIGSRLADGDVMVLFAEGTSSDGNRVLPFRSALLGAAHELASDDGETPAIYVQPVAVAYTHLNGLPMGHQHRPVVAWHGDIELAPHLWRLLKSGAIDVTVAFGEPIPLTCAAERKAVAGRAEHTVRGMATALLAGRDVSSRRKAPLPVAAETG</sequence>
<dbReference type="SMART" id="SM00563">
    <property type="entry name" value="PlsC"/>
    <property type="match status" value="1"/>
</dbReference>
<accession>A0AAW5R0K9</accession>
<comment type="caution">
    <text evidence="10">The sequence shown here is derived from an EMBL/GenBank/DDBJ whole genome shotgun (WGS) entry which is preliminary data.</text>
</comment>
<evidence type="ECO:0000256" key="2">
    <source>
        <dbReference type="ARBA" id="ARBA00022679"/>
    </source>
</evidence>
<keyword evidence="6 8" id="KW-0472">Membrane</keyword>
<evidence type="ECO:0000256" key="5">
    <source>
        <dbReference type="ARBA" id="ARBA00023098"/>
    </source>
</evidence>
<evidence type="ECO:0000256" key="4">
    <source>
        <dbReference type="ARBA" id="ARBA00022989"/>
    </source>
</evidence>
<dbReference type="Pfam" id="PF01553">
    <property type="entry name" value="Acyltransferase"/>
    <property type="match status" value="1"/>
</dbReference>
<dbReference type="GO" id="GO:0006629">
    <property type="term" value="P:lipid metabolic process"/>
    <property type="evidence" value="ECO:0007669"/>
    <property type="project" value="UniProtKB-KW"/>
</dbReference>
<feature type="domain" description="Phospholipid/glycerol acyltransferase" evidence="9">
    <location>
        <begin position="66"/>
        <end position="186"/>
    </location>
</feature>
<evidence type="ECO:0000256" key="6">
    <source>
        <dbReference type="ARBA" id="ARBA00023136"/>
    </source>
</evidence>
<keyword evidence="7 10" id="KW-0012">Acyltransferase</keyword>
<dbReference type="SUPFAM" id="SSF69593">
    <property type="entry name" value="Glycerol-3-phosphate (1)-acyltransferase"/>
    <property type="match status" value="1"/>
</dbReference>
<evidence type="ECO:0000313" key="10">
    <source>
        <dbReference type="EMBL" id="MCT8972139.1"/>
    </source>
</evidence>
<reference evidence="10 11" key="1">
    <citation type="submission" date="2022-04" db="EMBL/GenBank/DDBJ databases">
        <authorList>
            <person name="Ye Y.-Q."/>
            <person name="Du Z.-J."/>
        </authorList>
    </citation>
    <scope>NUCLEOTIDE SEQUENCE [LARGE SCALE GENOMIC DNA]</scope>
    <source>
        <strain evidence="10 11">A6E488</strain>
    </source>
</reference>
<keyword evidence="5" id="KW-0443">Lipid metabolism</keyword>
<keyword evidence="2" id="KW-0808">Transferase</keyword>
<dbReference type="PANTHER" id="PTHR23063:SF52">
    <property type="entry name" value="LYSOPHOSPHATIDYLCHOLINE ACYLTRANSFERASE"/>
    <property type="match status" value="1"/>
</dbReference>
<protein>
    <submittedName>
        <fullName evidence="10">1-acyl-sn-glycerol-3-phosphate acyltransferase</fullName>
    </submittedName>
</protein>
<dbReference type="GO" id="GO:0016020">
    <property type="term" value="C:membrane"/>
    <property type="evidence" value="ECO:0007669"/>
    <property type="project" value="UniProtKB-SubCell"/>
</dbReference>
<evidence type="ECO:0000313" key="11">
    <source>
        <dbReference type="Proteomes" id="UP001320898"/>
    </source>
</evidence>
<dbReference type="GO" id="GO:0016746">
    <property type="term" value="F:acyltransferase activity"/>
    <property type="evidence" value="ECO:0007669"/>
    <property type="project" value="UniProtKB-KW"/>
</dbReference>
<organism evidence="10 11">
    <name type="scientific">Microbaculum marinisediminis</name>
    <dbReference type="NCBI Taxonomy" id="2931392"/>
    <lineage>
        <taxon>Bacteria</taxon>
        <taxon>Pseudomonadati</taxon>
        <taxon>Pseudomonadota</taxon>
        <taxon>Alphaproteobacteria</taxon>
        <taxon>Hyphomicrobiales</taxon>
        <taxon>Tepidamorphaceae</taxon>
        <taxon>Microbaculum</taxon>
    </lineage>
</organism>
<dbReference type="PANTHER" id="PTHR23063">
    <property type="entry name" value="PHOSPHOLIPID ACYLTRANSFERASE"/>
    <property type="match status" value="1"/>
</dbReference>
<name>A0AAW5R0K9_9HYPH</name>
<evidence type="ECO:0000259" key="9">
    <source>
        <dbReference type="SMART" id="SM00563"/>
    </source>
</evidence>
<evidence type="ECO:0000256" key="1">
    <source>
        <dbReference type="ARBA" id="ARBA00004370"/>
    </source>
</evidence>
<evidence type="ECO:0000256" key="7">
    <source>
        <dbReference type="ARBA" id="ARBA00023315"/>
    </source>
</evidence>